<keyword evidence="13 16" id="KW-0472">Membrane</keyword>
<evidence type="ECO:0000256" key="16">
    <source>
        <dbReference type="SAM" id="Phobius"/>
    </source>
</evidence>
<comment type="subcellular location">
    <subcellularLocation>
        <location evidence="4">Endoplasmic reticulum membrane</location>
        <topology evidence="4">Peripheral membrane protein</topology>
    </subcellularLocation>
    <subcellularLocation>
        <location evidence="3">Microsome membrane</location>
        <topology evidence="3">Peripheral membrane protein</topology>
    </subcellularLocation>
</comment>
<feature type="binding site" description="axial binding residue" evidence="14">
    <location>
        <position position="593"/>
    </location>
    <ligand>
        <name>heme</name>
        <dbReference type="ChEBI" id="CHEBI:30413"/>
    </ligand>
    <ligandPart>
        <name>Fe</name>
        <dbReference type="ChEBI" id="CHEBI:18248"/>
    </ligandPart>
</feature>
<dbReference type="GO" id="GO:0020037">
    <property type="term" value="F:heme binding"/>
    <property type="evidence" value="ECO:0007669"/>
    <property type="project" value="InterPro"/>
</dbReference>
<dbReference type="GO" id="GO:0005789">
    <property type="term" value="C:endoplasmic reticulum membrane"/>
    <property type="evidence" value="ECO:0007669"/>
    <property type="project" value="UniProtKB-SubCell"/>
</dbReference>
<dbReference type="PROSITE" id="PS00086">
    <property type="entry name" value="CYTOCHROME_P450"/>
    <property type="match status" value="1"/>
</dbReference>
<protein>
    <recommendedName>
        <fullName evidence="18">Cytochrome P450</fullName>
    </recommendedName>
</protein>
<dbReference type="InterPro" id="IPR050196">
    <property type="entry name" value="Cytochrome_P450_Monoox"/>
</dbReference>
<keyword evidence="10 15" id="KW-0560">Oxidoreductase</keyword>
<dbReference type="Pfam" id="PF00067">
    <property type="entry name" value="p450"/>
    <property type="match status" value="1"/>
</dbReference>
<dbReference type="InterPro" id="IPR002403">
    <property type="entry name" value="Cyt_P450_E_grp-IV"/>
</dbReference>
<evidence type="ECO:0000256" key="5">
    <source>
        <dbReference type="ARBA" id="ARBA00010617"/>
    </source>
</evidence>
<accession>A0A7R9CU35</accession>
<keyword evidence="11 14" id="KW-0408">Iron</keyword>
<dbReference type="GO" id="GO:0005506">
    <property type="term" value="F:iron ion binding"/>
    <property type="evidence" value="ECO:0007669"/>
    <property type="project" value="InterPro"/>
</dbReference>
<gene>
    <name evidence="17" type="ORF">TCEB3V08_LOCUS6387</name>
</gene>
<dbReference type="EMBL" id="OC318493">
    <property type="protein sequence ID" value="CAD7402232.1"/>
    <property type="molecule type" value="Genomic_DNA"/>
</dbReference>
<reference evidence="17" key="1">
    <citation type="submission" date="2020-11" db="EMBL/GenBank/DDBJ databases">
        <authorList>
            <person name="Tran Van P."/>
        </authorList>
    </citation>
    <scope>NUCLEOTIDE SEQUENCE</scope>
</reference>
<dbReference type="PANTHER" id="PTHR24291">
    <property type="entry name" value="CYTOCHROME P450 FAMILY 4"/>
    <property type="match status" value="1"/>
</dbReference>
<evidence type="ECO:0000256" key="14">
    <source>
        <dbReference type="PIRSR" id="PIRSR602403-1"/>
    </source>
</evidence>
<evidence type="ECO:0000256" key="13">
    <source>
        <dbReference type="ARBA" id="ARBA00023136"/>
    </source>
</evidence>
<evidence type="ECO:0000256" key="12">
    <source>
        <dbReference type="ARBA" id="ARBA00023033"/>
    </source>
</evidence>
<evidence type="ECO:0000256" key="7">
    <source>
        <dbReference type="ARBA" id="ARBA00022723"/>
    </source>
</evidence>
<evidence type="ECO:0000256" key="11">
    <source>
        <dbReference type="ARBA" id="ARBA00023004"/>
    </source>
</evidence>
<keyword evidence="6 14" id="KW-0349">Heme</keyword>
<evidence type="ECO:0000256" key="1">
    <source>
        <dbReference type="ARBA" id="ARBA00001971"/>
    </source>
</evidence>
<organism evidence="17">
    <name type="scientific">Timema cristinae</name>
    <name type="common">Walking stick</name>
    <dbReference type="NCBI Taxonomy" id="61476"/>
    <lineage>
        <taxon>Eukaryota</taxon>
        <taxon>Metazoa</taxon>
        <taxon>Ecdysozoa</taxon>
        <taxon>Arthropoda</taxon>
        <taxon>Hexapoda</taxon>
        <taxon>Insecta</taxon>
        <taxon>Pterygota</taxon>
        <taxon>Neoptera</taxon>
        <taxon>Polyneoptera</taxon>
        <taxon>Phasmatodea</taxon>
        <taxon>Timematodea</taxon>
        <taxon>Timematoidea</taxon>
        <taxon>Timematidae</taxon>
        <taxon>Timema</taxon>
    </lineage>
</organism>
<dbReference type="GO" id="GO:0004497">
    <property type="term" value="F:monooxygenase activity"/>
    <property type="evidence" value="ECO:0007669"/>
    <property type="project" value="UniProtKB-KW"/>
</dbReference>
<dbReference type="GO" id="GO:0016705">
    <property type="term" value="F:oxidoreductase activity, acting on paired donors, with incorporation or reduction of molecular oxygen"/>
    <property type="evidence" value="ECO:0007669"/>
    <property type="project" value="InterPro"/>
</dbReference>
<proteinExistence type="inferred from homology"/>
<evidence type="ECO:0000256" key="9">
    <source>
        <dbReference type="ARBA" id="ARBA00022848"/>
    </source>
</evidence>
<evidence type="ECO:0000256" key="4">
    <source>
        <dbReference type="ARBA" id="ARBA00004406"/>
    </source>
</evidence>
<dbReference type="CDD" id="cd20628">
    <property type="entry name" value="CYP4"/>
    <property type="match status" value="1"/>
</dbReference>
<comment type="similarity">
    <text evidence="5 15">Belongs to the cytochrome P450 family.</text>
</comment>
<dbReference type="Gene3D" id="1.10.630.10">
    <property type="entry name" value="Cytochrome P450"/>
    <property type="match status" value="1"/>
</dbReference>
<keyword evidence="16" id="KW-0812">Transmembrane</keyword>
<evidence type="ECO:0000256" key="3">
    <source>
        <dbReference type="ARBA" id="ARBA00004174"/>
    </source>
</evidence>
<dbReference type="InterPro" id="IPR001128">
    <property type="entry name" value="Cyt_P450"/>
</dbReference>
<evidence type="ECO:0000313" key="17">
    <source>
        <dbReference type="EMBL" id="CAD7402232.1"/>
    </source>
</evidence>
<name>A0A7R9CU35_TIMCR</name>
<evidence type="ECO:0000256" key="8">
    <source>
        <dbReference type="ARBA" id="ARBA00022824"/>
    </source>
</evidence>
<dbReference type="PRINTS" id="PR00465">
    <property type="entry name" value="EP450IV"/>
</dbReference>
<evidence type="ECO:0000256" key="6">
    <source>
        <dbReference type="ARBA" id="ARBA00022617"/>
    </source>
</evidence>
<feature type="transmembrane region" description="Helical" evidence="16">
    <location>
        <begin position="146"/>
        <end position="165"/>
    </location>
</feature>
<sequence length="647" mass="75016">MVVISEKQDAGLKRVAYLAPSWVRLCDVWDFIDVAVSQRDMWLTPVTRYCNDLINALVINFQGHDLFLSCQAAKLVPGKTHCDIIQGYDVFLSRLVLSSRQTGNRDNLLRHSSRSCPDLSCRPTKLVPRMSYRENPLPYKGEMMDVGMILLCLVLVSLILLYIILPYKFKSRRVRKLTDKIPGPPGLPYLGNILMFNGPHEDTIPIVMRLCDEYGTIWKIRNLGEDLVFLTNEEDIEQLLSNAKYITKSVIYKLLTPWLNDGLLLSTGVKWHSHRKLLTPAFHFKILEEFIPIFNKNSNILVEKLSEYVDTGYVPINKLVSLCTLDIICGARYHRLHWLEPFRTDLERTTNLSFAQISELIFHRLLSPWLWRPFTLFLSPTGWEQRKTLRTLHGFTEKVIKERRAEYKEAAKKHGSFPDQLNNTKVAEREEIISNKEIREEVDTFMFEVLYQMFQGHDTTSAGISWALYLLGRNPHVQDRVVEELQGIFGDSKRPATFSDLQAMRYLEQVIKESLRLYPSVPFYGRYLENDIIIKNYTIPAGTDVNVFPIHIHRNPRIYPDPEVFNPDRFSKESSQERHPFAYLPFSAGPRNCIGQRFAIVEVKNVLSTVLRNLRIESLDKPEDIAVLGELILRPKHELRVKVTLRN</sequence>
<evidence type="ECO:0000256" key="2">
    <source>
        <dbReference type="ARBA" id="ARBA00003690"/>
    </source>
</evidence>
<keyword evidence="9" id="KW-0492">Microsome</keyword>
<keyword evidence="16" id="KW-1133">Transmembrane helix</keyword>
<comment type="cofactor">
    <cofactor evidence="1 14">
        <name>heme</name>
        <dbReference type="ChEBI" id="CHEBI:30413"/>
    </cofactor>
</comment>
<dbReference type="InterPro" id="IPR036396">
    <property type="entry name" value="Cyt_P450_sf"/>
</dbReference>
<keyword evidence="7 14" id="KW-0479">Metal-binding</keyword>
<keyword evidence="8" id="KW-0256">Endoplasmic reticulum</keyword>
<evidence type="ECO:0000256" key="15">
    <source>
        <dbReference type="RuleBase" id="RU000461"/>
    </source>
</evidence>
<comment type="function">
    <text evidence="2">May be involved in the metabolism of insect hormones and in the breakdown of synthetic insecticides.</text>
</comment>
<dbReference type="AlphaFoldDB" id="A0A7R9CU35"/>
<dbReference type="PRINTS" id="PR00385">
    <property type="entry name" value="P450"/>
</dbReference>
<dbReference type="PANTHER" id="PTHR24291:SF189">
    <property type="entry name" value="CYTOCHROME P450 4C3-RELATED"/>
    <property type="match status" value="1"/>
</dbReference>
<keyword evidence="12 15" id="KW-0503">Monooxygenase</keyword>
<dbReference type="InterPro" id="IPR017972">
    <property type="entry name" value="Cyt_P450_CS"/>
</dbReference>
<dbReference type="SUPFAM" id="SSF48264">
    <property type="entry name" value="Cytochrome P450"/>
    <property type="match status" value="1"/>
</dbReference>
<evidence type="ECO:0008006" key="18">
    <source>
        <dbReference type="Google" id="ProtNLM"/>
    </source>
</evidence>
<evidence type="ECO:0000256" key="10">
    <source>
        <dbReference type="ARBA" id="ARBA00023002"/>
    </source>
</evidence>